<evidence type="ECO:0000256" key="8">
    <source>
        <dbReference type="ARBA" id="ARBA00022827"/>
    </source>
</evidence>
<dbReference type="GO" id="GO:0004324">
    <property type="term" value="F:ferredoxin-NADP+ reductase activity"/>
    <property type="evidence" value="ECO:0007669"/>
    <property type="project" value="UniProtKB-EC"/>
</dbReference>
<evidence type="ECO:0000256" key="3">
    <source>
        <dbReference type="ARBA" id="ARBA00012872"/>
    </source>
</evidence>
<dbReference type="AlphaFoldDB" id="K2JFQ9"/>
<evidence type="ECO:0000256" key="12">
    <source>
        <dbReference type="ARBA" id="ARBA00030000"/>
    </source>
</evidence>
<evidence type="ECO:0000256" key="11">
    <source>
        <dbReference type="ARBA" id="ARBA00029856"/>
    </source>
</evidence>
<dbReference type="SUPFAM" id="SSF52343">
    <property type="entry name" value="Ferredoxin reductase-like, C-terminal NADP-linked domain"/>
    <property type="match status" value="1"/>
</dbReference>
<dbReference type="CDD" id="cd06195">
    <property type="entry name" value="FNR1"/>
    <property type="match status" value="1"/>
</dbReference>
<dbReference type="PANTHER" id="PTHR47878">
    <property type="entry name" value="OXIDOREDUCTASE FAD/NAD(P)-BINDING DOMAIN PROTEIN"/>
    <property type="match status" value="1"/>
</dbReference>
<evidence type="ECO:0000256" key="14">
    <source>
        <dbReference type="ARBA" id="ARBA00047271"/>
    </source>
</evidence>
<keyword evidence="7" id="KW-0547">Nucleotide-binding</keyword>
<proteinExistence type="inferred from homology"/>
<evidence type="ECO:0000256" key="2">
    <source>
        <dbReference type="ARBA" id="ARBA00008312"/>
    </source>
</evidence>
<keyword evidence="18" id="KW-1185">Reference proteome</keyword>
<dbReference type="EMBL" id="AMRI01000024">
    <property type="protein sequence ID" value="EKE69494.1"/>
    <property type="molecule type" value="Genomic_DNA"/>
</dbReference>
<comment type="caution">
    <text evidence="17">The sequence shown here is derived from an EMBL/GenBank/DDBJ whole genome shotgun (WGS) entry which is preliminary data.</text>
</comment>
<dbReference type="EC" id="1.19.1.1" evidence="3"/>
<dbReference type="Gene3D" id="3.40.50.80">
    <property type="entry name" value="Nucleotide-binding domain of ferredoxin-NADP reductase (FNR) module"/>
    <property type="match status" value="1"/>
</dbReference>
<dbReference type="SUPFAM" id="SSF63380">
    <property type="entry name" value="Riboflavin synthase domain-like"/>
    <property type="match status" value="1"/>
</dbReference>
<dbReference type="InterPro" id="IPR001709">
    <property type="entry name" value="Flavoprot_Pyr_Nucl_cyt_Rdtase"/>
</dbReference>
<dbReference type="OrthoDB" id="9784483at2"/>
<organism evidence="17 18">
    <name type="scientific">Gallaecimonas xiamenensis 3-C-1</name>
    <dbReference type="NCBI Taxonomy" id="745411"/>
    <lineage>
        <taxon>Bacteria</taxon>
        <taxon>Pseudomonadati</taxon>
        <taxon>Pseudomonadota</taxon>
        <taxon>Gammaproteobacteria</taxon>
        <taxon>Enterobacterales</taxon>
        <taxon>Gallaecimonadaceae</taxon>
        <taxon>Gallaecimonas</taxon>
    </lineage>
</organism>
<comment type="catalytic activity">
    <reaction evidence="14">
        <text>reduced [flavodoxin] + NADP(+) = oxidized [flavodoxin] + NADPH + 2 H(+)</text>
        <dbReference type="Rhea" id="RHEA:50756"/>
        <dbReference type="Rhea" id="RHEA-COMP:10622"/>
        <dbReference type="Rhea" id="RHEA-COMP:10623"/>
        <dbReference type="ChEBI" id="CHEBI:15378"/>
        <dbReference type="ChEBI" id="CHEBI:57618"/>
        <dbReference type="ChEBI" id="CHEBI:57783"/>
        <dbReference type="ChEBI" id="CHEBI:58210"/>
        <dbReference type="ChEBI" id="CHEBI:58349"/>
        <dbReference type="EC" id="1.19.1.1"/>
    </reaction>
</comment>
<keyword evidence="9" id="KW-0521">NADP</keyword>
<dbReference type="PROSITE" id="PS51384">
    <property type="entry name" value="FAD_FR"/>
    <property type="match status" value="1"/>
</dbReference>
<dbReference type="GO" id="GO:0034599">
    <property type="term" value="P:cellular response to oxidative stress"/>
    <property type="evidence" value="ECO:0007669"/>
    <property type="project" value="TreeGrafter"/>
</dbReference>
<comment type="cofactor">
    <cofactor evidence="1">
        <name>FAD</name>
        <dbReference type="ChEBI" id="CHEBI:57692"/>
    </cofactor>
</comment>
<comment type="similarity">
    <text evidence="2">Belongs to the ferredoxin--NADP reductase type 1 family.</text>
</comment>
<keyword evidence="6" id="KW-0285">Flavoprotein</keyword>
<evidence type="ECO:0000256" key="13">
    <source>
        <dbReference type="ARBA" id="ARBA00030173"/>
    </source>
</evidence>
<evidence type="ECO:0000256" key="9">
    <source>
        <dbReference type="ARBA" id="ARBA00022857"/>
    </source>
</evidence>
<dbReference type="InterPro" id="IPR017938">
    <property type="entry name" value="Riboflavin_synthase-like_b-brl"/>
</dbReference>
<feature type="domain" description="FAD-binding FR-type" evidence="16">
    <location>
        <begin position="2"/>
        <end position="100"/>
    </location>
</feature>
<dbReference type="InterPro" id="IPR001433">
    <property type="entry name" value="OxRdtase_FAD/NAD-bd"/>
</dbReference>
<dbReference type="GO" id="GO:0000166">
    <property type="term" value="F:nucleotide binding"/>
    <property type="evidence" value="ECO:0007669"/>
    <property type="project" value="UniProtKB-KW"/>
</dbReference>
<evidence type="ECO:0000256" key="1">
    <source>
        <dbReference type="ARBA" id="ARBA00001974"/>
    </source>
</evidence>
<keyword evidence="8" id="KW-0274">FAD</keyword>
<dbReference type="InterPro" id="IPR008333">
    <property type="entry name" value="Cbr1-like_FAD-bd_dom"/>
</dbReference>
<dbReference type="eggNOG" id="COG1018">
    <property type="taxonomic scope" value="Bacteria"/>
</dbReference>
<dbReference type="RefSeq" id="WP_008485941.1">
    <property type="nucleotide sequence ID" value="NZ_AMRI01000024.1"/>
</dbReference>
<dbReference type="STRING" id="745411.B3C1_15322"/>
<evidence type="ECO:0000259" key="16">
    <source>
        <dbReference type="PROSITE" id="PS51384"/>
    </source>
</evidence>
<comment type="catalytic activity">
    <reaction evidence="15">
        <text>2 reduced [2Fe-2S]-[ferredoxin] + NADP(+) + H(+) = 2 oxidized [2Fe-2S]-[ferredoxin] + NADPH</text>
        <dbReference type="Rhea" id="RHEA:20125"/>
        <dbReference type="Rhea" id="RHEA-COMP:10000"/>
        <dbReference type="Rhea" id="RHEA-COMP:10001"/>
        <dbReference type="ChEBI" id="CHEBI:15378"/>
        <dbReference type="ChEBI" id="CHEBI:33737"/>
        <dbReference type="ChEBI" id="CHEBI:33738"/>
        <dbReference type="ChEBI" id="CHEBI:57783"/>
        <dbReference type="ChEBI" id="CHEBI:58349"/>
        <dbReference type="EC" id="1.18.1.2"/>
    </reaction>
</comment>
<dbReference type="PRINTS" id="PR00371">
    <property type="entry name" value="FPNCR"/>
</dbReference>
<dbReference type="PATRIC" id="fig|745411.4.peg.3013"/>
<accession>K2JFQ9</accession>
<evidence type="ECO:0000256" key="15">
    <source>
        <dbReference type="ARBA" id="ARBA00047776"/>
    </source>
</evidence>
<dbReference type="InterPro" id="IPR039261">
    <property type="entry name" value="FNR_nucleotide-bd"/>
</dbReference>
<evidence type="ECO:0000256" key="7">
    <source>
        <dbReference type="ARBA" id="ARBA00022741"/>
    </source>
</evidence>
<dbReference type="InterPro" id="IPR017927">
    <property type="entry name" value="FAD-bd_FR_type"/>
</dbReference>
<gene>
    <name evidence="17" type="ORF">B3C1_15322</name>
</gene>
<evidence type="ECO:0000256" key="10">
    <source>
        <dbReference type="ARBA" id="ARBA00023002"/>
    </source>
</evidence>
<dbReference type="InterPro" id="IPR033892">
    <property type="entry name" value="FNR_bac"/>
</dbReference>
<keyword evidence="10" id="KW-0560">Oxidoreductase</keyword>
<evidence type="ECO:0000256" key="4">
    <source>
        <dbReference type="ARBA" id="ARBA00013223"/>
    </source>
</evidence>
<dbReference type="Proteomes" id="UP000006755">
    <property type="component" value="Unassembled WGS sequence"/>
</dbReference>
<evidence type="ECO:0000313" key="17">
    <source>
        <dbReference type="EMBL" id="EKE69494.1"/>
    </source>
</evidence>
<protein>
    <recommendedName>
        <fullName evidence="5">Flavodoxin/ferredoxin--NADP reductase</fullName>
        <ecNumber evidence="4">1.18.1.2</ecNumber>
        <ecNumber evidence="3">1.19.1.1</ecNumber>
    </recommendedName>
    <alternativeName>
        <fullName evidence="13">Ferredoxin (flavodoxin):NADP(+) oxidoreductase</fullName>
    </alternativeName>
    <alternativeName>
        <fullName evidence="11">Ferredoxin--NADP reductase</fullName>
    </alternativeName>
    <alternativeName>
        <fullName evidence="12">Flavodoxin--NADP reductase</fullName>
    </alternativeName>
</protein>
<dbReference type="Pfam" id="PF00175">
    <property type="entry name" value="NAD_binding_1"/>
    <property type="match status" value="1"/>
</dbReference>
<dbReference type="EC" id="1.18.1.2" evidence="4"/>
<dbReference type="GO" id="GO:0042167">
    <property type="term" value="P:heme catabolic process"/>
    <property type="evidence" value="ECO:0007669"/>
    <property type="project" value="TreeGrafter"/>
</dbReference>
<dbReference type="Pfam" id="PF00970">
    <property type="entry name" value="FAD_binding_6"/>
    <property type="match status" value="1"/>
</dbReference>
<dbReference type="PRINTS" id="PR00410">
    <property type="entry name" value="PHEHYDRXLASE"/>
</dbReference>
<dbReference type="Gene3D" id="2.40.30.10">
    <property type="entry name" value="Translation factors"/>
    <property type="match status" value="1"/>
</dbReference>
<evidence type="ECO:0000256" key="5">
    <source>
        <dbReference type="ARBA" id="ARBA00020327"/>
    </source>
</evidence>
<dbReference type="InterPro" id="IPR051930">
    <property type="entry name" value="FNR_type-1"/>
</dbReference>
<dbReference type="PANTHER" id="PTHR47878:SF1">
    <property type="entry name" value="FLAVODOXIN_FERREDOXIN--NADP REDUCTASE"/>
    <property type="match status" value="1"/>
</dbReference>
<sequence length="245" mass="27185">MAQWLSAKVVENHQWNPTLFSLRVETPPFDFVAGQFVRLALEGPQGRAQRAYSLVNSPGSPYLDFLVTPVPQGKLSPQLHLLKAGDSLEVSQPASGFFVLDEVPDGKSLWLLATGTGLGPYLSMLGTEVPWRRFERIHLVHGVRWQQDLAYKDQIEALVHQHPQLRYQPVITREAVPGALGGRLPALIASGELEAALGDQLNIESQLMLCGNPDMIRDSLATLAQKGLNKNLRRQPGHVTVEQYW</sequence>
<evidence type="ECO:0000313" key="18">
    <source>
        <dbReference type="Proteomes" id="UP000006755"/>
    </source>
</evidence>
<name>K2JFQ9_9GAMM</name>
<evidence type="ECO:0000256" key="6">
    <source>
        <dbReference type="ARBA" id="ARBA00022630"/>
    </source>
</evidence>
<reference evidence="17 18" key="1">
    <citation type="journal article" date="2012" name="J. Bacteriol.">
        <title>Genome Sequence of Gallaecimonas xiamenensis Type Strain 3-C-1.</title>
        <authorList>
            <person name="Lai Q."/>
            <person name="Wang L."/>
            <person name="Wang W."/>
            <person name="Shao Z."/>
        </authorList>
    </citation>
    <scope>NUCLEOTIDE SEQUENCE [LARGE SCALE GENOMIC DNA]</scope>
    <source>
        <strain evidence="17 18">3-C-1</strain>
    </source>
</reference>